<organism evidence="1 2">
    <name type="scientific">Amanita muscaria (strain Koide BX008)</name>
    <dbReference type="NCBI Taxonomy" id="946122"/>
    <lineage>
        <taxon>Eukaryota</taxon>
        <taxon>Fungi</taxon>
        <taxon>Dikarya</taxon>
        <taxon>Basidiomycota</taxon>
        <taxon>Agaricomycotina</taxon>
        <taxon>Agaricomycetes</taxon>
        <taxon>Agaricomycetidae</taxon>
        <taxon>Agaricales</taxon>
        <taxon>Pluteineae</taxon>
        <taxon>Amanitaceae</taxon>
        <taxon>Amanita</taxon>
    </lineage>
</organism>
<name>A0A0C2TUK9_AMAMK</name>
<dbReference type="EMBL" id="KN818223">
    <property type="protein sequence ID" value="KIL70969.1"/>
    <property type="molecule type" value="Genomic_DNA"/>
</dbReference>
<accession>A0A0C2TUK9</accession>
<reference evidence="1 2" key="1">
    <citation type="submission" date="2014-04" db="EMBL/GenBank/DDBJ databases">
        <title>Evolutionary Origins and Diversification of the Mycorrhizal Mutualists.</title>
        <authorList>
            <consortium name="DOE Joint Genome Institute"/>
            <consortium name="Mycorrhizal Genomics Consortium"/>
            <person name="Kohler A."/>
            <person name="Kuo A."/>
            <person name="Nagy L.G."/>
            <person name="Floudas D."/>
            <person name="Copeland A."/>
            <person name="Barry K.W."/>
            <person name="Cichocki N."/>
            <person name="Veneault-Fourrey C."/>
            <person name="LaButti K."/>
            <person name="Lindquist E.A."/>
            <person name="Lipzen A."/>
            <person name="Lundell T."/>
            <person name="Morin E."/>
            <person name="Murat C."/>
            <person name="Riley R."/>
            <person name="Ohm R."/>
            <person name="Sun H."/>
            <person name="Tunlid A."/>
            <person name="Henrissat B."/>
            <person name="Grigoriev I.V."/>
            <person name="Hibbett D.S."/>
            <person name="Martin F."/>
        </authorList>
    </citation>
    <scope>NUCLEOTIDE SEQUENCE [LARGE SCALE GENOMIC DNA]</scope>
    <source>
        <strain evidence="1 2">Koide BX008</strain>
    </source>
</reference>
<protein>
    <submittedName>
        <fullName evidence="1">Uncharacterized protein</fullName>
    </submittedName>
</protein>
<sequence>MMLLLCIVQGQEIAQTSRTAADIAVRLHLGPYLSWLFVCIPVMIRVLCSSAL</sequence>
<proteinExistence type="predicted"/>
<dbReference type="Proteomes" id="UP000054549">
    <property type="component" value="Unassembled WGS sequence"/>
</dbReference>
<dbReference type="AlphaFoldDB" id="A0A0C2TUK9"/>
<evidence type="ECO:0000313" key="1">
    <source>
        <dbReference type="EMBL" id="KIL70969.1"/>
    </source>
</evidence>
<gene>
    <name evidence="1" type="ORF">M378DRAFT_155918</name>
</gene>
<dbReference type="HOGENOM" id="CLU_3086718_0_0_1"/>
<evidence type="ECO:0000313" key="2">
    <source>
        <dbReference type="Proteomes" id="UP000054549"/>
    </source>
</evidence>
<dbReference type="InParanoid" id="A0A0C2TUK9"/>
<dbReference type="OrthoDB" id="1939598at2759"/>
<keyword evidence="2" id="KW-1185">Reference proteome</keyword>